<comment type="subcellular location">
    <subcellularLocation>
        <location evidence="1">Nucleus</location>
    </subcellularLocation>
</comment>
<evidence type="ECO:0000259" key="12">
    <source>
        <dbReference type="PROSITE" id="PS51667"/>
    </source>
</evidence>
<comment type="similarity">
    <text evidence="2">Belongs to the JARID1 histone demethylase family.</text>
</comment>
<evidence type="ECO:0000256" key="4">
    <source>
        <dbReference type="ARBA" id="ARBA00023015"/>
    </source>
</evidence>
<dbReference type="PROSITE" id="PS51184">
    <property type="entry name" value="JMJC"/>
    <property type="match status" value="1"/>
</dbReference>
<evidence type="ECO:0000256" key="7">
    <source>
        <dbReference type="PROSITE-ProRule" id="PRU00175"/>
    </source>
</evidence>
<dbReference type="GO" id="GO:0042803">
    <property type="term" value="F:protein homodimerization activity"/>
    <property type="evidence" value="ECO:0007669"/>
    <property type="project" value="EnsemblPlants"/>
</dbReference>
<dbReference type="Pfam" id="PF08879">
    <property type="entry name" value="WRC"/>
    <property type="match status" value="1"/>
</dbReference>
<dbReference type="GO" id="GO:0000976">
    <property type="term" value="F:transcription cis-regulatory region binding"/>
    <property type="evidence" value="ECO:0007669"/>
    <property type="project" value="EnsemblPlants"/>
</dbReference>
<proteinExistence type="inferred from homology"/>
<dbReference type="GO" id="GO:0031624">
    <property type="term" value="F:ubiquitin conjugating enzyme binding"/>
    <property type="evidence" value="ECO:0007669"/>
    <property type="project" value="EnsemblPlants"/>
</dbReference>
<dbReference type="Pfam" id="PF10497">
    <property type="entry name" value="zf-4CXXC_R1"/>
    <property type="match status" value="1"/>
</dbReference>
<keyword evidence="7" id="KW-0862">Zinc</keyword>
<dbReference type="HOGENOM" id="CLU_001811_2_0_1"/>
<dbReference type="GO" id="GO:0031490">
    <property type="term" value="F:chromatin DNA binding"/>
    <property type="evidence" value="ECO:0000318"/>
    <property type="project" value="GO_Central"/>
</dbReference>
<feature type="compositionally biased region" description="Basic and acidic residues" evidence="9">
    <location>
        <begin position="127"/>
        <end position="143"/>
    </location>
</feature>
<sequence>MEDHVGIPDDMRCKRSDGKQWRCNALSMPDKTVCEKHYIQAKKRAANSALRASLKKAKKKSTDESDTYVDNKKDEIEKPLTNAKGGHEISPATTGKKSKEKVAKNQSSYAPKEVPVKGSVTRSAVKLNEDAQRDLAHSDDNKTKSASKLHPSIVTSRNKTPKSSAGKVPVEYSGKSTDSSGEASGQTCHQCQKSYKGKINWCMNCNRRGYCNSCLSKWYPDIPPEEIQRVCPVCRGTCNCKVCLCGDNLIKVRIQEIPGHDKLRYIHHLLSLVLPVLKQIDIEQNMELEAETKVHGFKGDVPRSKLNSDEQICCNRCGSVIVDYHRRCGNCSYDLCLACCLDVRQACRIGLKIKREGTQVVESGKDGVIHATTDPEDMDVDTMRYCLPCPLWKVNSDGSIPCPPEDYGGCGCKSLVLMRIFKINWIRKLEKDTEELVNGCKVQEPEHLDSCFFCLTSLPSESSQFVNSNLRQTAFRKDSTDNFLYYPSSYDIKLEGVYHFQKHWVRGEPVIVKHAFDSASVSSWDPMVIWRGIRETEDEKMRNDDRDVKSIDCLDWSEVEINLGQFLKGYSEGRIHENGWPEMLKLKDWPSQNSLEEFLSYQRAEFISTLPVLEYIHSKWGLLNLATKLPHGSLKSDLGPKISIAYGTYGELGRGDSTTKLHYNMGDVVYLLMHTCEVKFQGWQRAKIEKIQKTFRAIDAQASADLQAIETKHNVDEREKSPSQATERSKQDDVGCSLNSEAADVVDDHVSSSATELSGKSKSVPSERKEIGTSPSVIGGDNDALDRTRGGVHWDIFRRQDVAKLNEYLKVHWREFRHFGCHQFNSGTRPLLDQVVFLNEEHKRKLKEEFDVEPWTFEQQVGEAVFIPAGCPFQARNLQSCVQLSMNFLSPESLGESLRLAQEIRSLSDKHAAKQNMLQVGKMAVYSASWAIKEIQKLALDPIVVSEFGTGNPNLTTLLSENLEKMIKRRQITCI</sequence>
<dbReference type="KEGG" id="atr:18445315"/>
<feature type="compositionally biased region" description="Polar residues" evidence="9">
    <location>
        <begin position="174"/>
        <end position="187"/>
    </location>
</feature>
<dbReference type="InterPro" id="IPR003347">
    <property type="entry name" value="JmjC_dom"/>
</dbReference>
<dbReference type="GO" id="GO:0000118">
    <property type="term" value="C:histone deacetylase complex"/>
    <property type="evidence" value="ECO:0000318"/>
    <property type="project" value="GO_Central"/>
</dbReference>
<dbReference type="AlphaFoldDB" id="U5D9B0"/>
<dbReference type="GO" id="GO:0031507">
    <property type="term" value="P:heterochromatin formation"/>
    <property type="evidence" value="ECO:0007669"/>
    <property type="project" value="EnsemblPlants"/>
</dbReference>
<keyword evidence="5" id="KW-0804">Transcription</keyword>
<dbReference type="GO" id="GO:0008270">
    <property type="term" value="F:zinc ion binding"/>
    <property type="evidence" value="ECO:0007669"/>
    <property type="project" value="UniProtKB-KW"/>
</dbReference>
<evidence type="ECO:0000256" key="6">
    <source>
        <dbReference type="ARBA" id="ARBA00023242"/>
    </source>
</evidence>
<name>U5D9B0_AMBTC</name>
<evidence type="ECO:0000259" key="11">
    <source>
        <dbReference type="PROSITE" id="PS51184"/>
    </source>
</evidence>
<accession>U5D9B0</accession>
<dbReference type="PROSITE" id="PS51667">
    <property type="entry name" value="WRC"/>
    <property type="match status" value="1"/>
</dbReference>
<dbReference type="PROSITE" id="PS50089">
    <property type="entry name" value="ZF_RING_2"/>
    <property type="match status" value="1"/>
</dbReference>
<dbReference type="SMART" id="SM00558">
    <property type="entry name" value="JmjC"/>
    <property type="match status" value="1"/>
</dbReference>
<dbReference type="eggNOG" id="KOG1356">
    <property type="taxonomic scope" value="Eukaryota"/>
</dbReference>
<feature type="region of interest" description="Disordered" evidence="9">
    <location>
        <begin position="45"/>
        <end position="187"/>
    </location>
</feature>
<dbReference type="GO" id="GO:0032454">
    <property type="term" value="F:histone H3K9 demethylase activity"/>
    <property type="evidence" value="ECO:0000318"/>
    <property type="project" value="GO_Central"/>
</dbReference>
<dbReference type="InterPro" id="IPR014977">
    <property type="entry name" value="WRC_dom"/>
</dbReference>
<dbReference type="GO" id="GO:0000785">
    <property type="term" value="C:chromatin"/>
    <property type="evidence" value="ECO:0000318"/>
    <property type="project" value="GO_Central"/>
</dbReference>
<keyword evidence="6" id="KW-0539">Nucleus</keyword>
<protein>
    <recommendedName>
        <fullName evidence="15">JmjC domain-containing protein</fullName>
    </recommendedName>
</protein>
<feature type="compositionally biased region" description="Basic and acidic residues" evidence="9">
    <location>
        <begin position="711"/>
        <end position="733"/>
    </location>
</feature>
<dbReference type="GO" id="GO:0042393">
    <property type="term" value="F:histone binding"/>
    <property type="evidence" value="ECO:0007669"/>
    <property type="project" value="EnsemblPlants"/>
</dbReference>
<dbReference type="InterPro" id="IPR001841">
    <property type="entry name" value="Znf_RING"/>
</dbReference>
<feature type="compositionally biased region" description="Basic and acidic residues" evidence="9">
    <location>
        <begin position="69"/>
        <end position="78"/>
    </location>
</feature>
<dbReference type="InterPro" id="IPR018866">
    <property type="entry name" value="Znf-4CXXC_R1"/>
</dbReference>
<evidence type="ECO:0000256" key="3">
    <source>
        <dbReference type="ARBA" id="ARBA00022723"/>
    </source>
</evidence>
<feature type="region of interest" description="Disordered" evidence="9">
    <location>
        <begin position="748"/>
        <end position="784"/>
    </location>
</feature>
<gene>
    <name evidence="13" type="ORF">AMTR_s00057p00206860</name>
</gene>
<dbReference type="GO" id="GO:0043161">
    <property type="term" value="P:proteasome-mediated ubiquitin-dependent protein catabolic process"/>
    <property type="evidence" value="ECO:0007669"/>
    <property type="project" value="EnsemblPlants"/>
</dbReference>
<dbReference type="STRING" id="13333.U5D9B0"/>
<dbReference type="GO" id="GO:0070920">
    <property type="term" value="P:regulation of regulatory ncRNA processing"/>
    <property type="evidence" value="ECO:0007669"/>
    <property type="project" value="EnsemblPlants"/>
</dbReference>
<keyword evidence="7" id="KW-0863">Zinc-finger</keyword>
<evidence type="ECO:0000259" key="10">
    <source>
        <dbReference type="PROSITE" id="PS50089"/>
    </source>
</evidence>
<feature type="domain" description="JmjC" evidence="11">
    <location>
        <begin position="618"/>
        <end position="905"/>
    </location>
</feature>
<dbReference type="Gramene" id="ERN16983">
    <property type="protein sequence ID" value="ERN16983"/>
    <property type="gene ID" value="AMTR_s00057p00206860"/>
</dbReference>
<evidence type="ECO:0000256" key="2">
    <source>
        <dbReference type="ARBA" id="ARBA00006801"/>
    </source>
</evidence>
<dbReference type="GO" id="GO:0048188">
    <property type="term" value="C:Set1C/COMPASS complex"/>
    <property type="evidence" value="ECO:0007669"/>
    <property type="project" value="EnsemblPlants"/>
</dbReference>
<evidence type="ECO:0000256" key="5">
    <source>
        <dbReference type="ARBA" id="ARBA00023163"/>
    </source>
</evidence>
<feature type="region of interest" description="Disordered" evidence="9">
    <location>
        <begin position="711"/>
        <end position="734"/>
    </location>
</feature>
<evidence type="ECO:0000256" key="1">
    <source>
        <dbReference type="ARBA" id="ARBA00004123"/>
    </source>
</evidence>
<dbReference type="GO" id="GO:0006357">
    <property type="term" value="P:regulation of transcription by RNA polymerase II"/>
    <property type="evidence" value="ECO:0000318"/>
    <property type="project" value="GO_Central"/>
</dbReference>
<evidence type="ECO:0000256" key="8">
    <source>
        <dbReference type="PROSITE-ProRule" id="PRU01002"/>
    </source>
</evidence>
<keyword evidence="4" id="KW-0805">Transcription regulation</keyword>
<feature type="compositionally biased region" description="Polar residues" evidence="9">
    <location>
        <begin position="751"/>
        <end position="764"/>
    </location>
</feature>
<reference evidence="14" key="1">
    <citation type="journal article" date="2013" name="Science">
        <title>The Amborella genome and the evolution of flowering plants.</title>
        <authorList>
            <consortium name="Amborella Genome Project"/>
        </authorList>
    </citation>
    <scope>NUCLEOTIDE SEQUENCE [LARGE SCALE GENOMIC DNA]</scope>
</reference>
<dbReference type="OMA" id="LKCDRRG"/>
<evidence type="ECO:0008006" key="15">
    <source>
        <dbReference type="Google" id="ProtNLM"/>
    </source>
</evidence>
<comment type="caution">
    <text evidence="8">Lacks conserved residue(s) required for the propagation of feature annotation.</text>
</comment>
<dbReference type="PANTHER" id="PTHR12549">
    <property type="entry name" value="JMJC DOMAIN-CONTAINING HISTONE DEMETHYLATION PROTEIN"/>
    <property type="match status" value="1"/>
</dbReference>
<feature type="domain" description="WRC" evidence="12">
    <location>
        <begin position="7"/>
        <end position="51"/>
    </location>
</feature>
<keyword evidence="14" id="KW-1185">Reference proteome</keyword>
<dbReference type="GO" id="GO:0061630">
    <property type="term" value="F:ubiquitin protein ligase activity"/>
    <property type="evidence" value="ECO:0007669"/>
    <property type="project" value="EnsemblPlants"/>
</dbReference>
<evidence type="ECO:0000313" key="14">
    <source>
        <dbReference type="Proteomes" id="UP000017836"/>
    </source>
</evidence>
<dbReference type="Gene3D" id="2.60.120.650">
    <property type="entry name" value="Cupin"/>
    <property type="match status" value="1"/>
</dbReference>
<dbReference type="EMBL" id="KI392405">
    <property type="protein sequence ID" value="ERN16983.1"/>
    <property type="molecule type" value="Genomic_DNA"/>
</dbReference>
<dbReference type="PANTHER" id="PTHR12549:SF17">
    <property type="entry name" value="E3 UBIQUITIN-PROTEIN LIGASE JMJ24"/>
    <property type="match status" value="1"/>
</dbReference>
<dbReference type="Proteomes" id="UP000017836">
    <property type="component" value="Unassembled WGS sequence"/>
</dbReference>
<feature type="domain" description="RING-type" evidence="10">
    <location>
        <begin position="188"/>
        <end position="235"/>
    </location>
</feature>
<dbReference type="GO" id="GO:0090310">
    <property type="term" value="P:negative regulation of DNA methylation-dependent heterochromatin formation"/>
    <property type="evidence" value="ECO:0007669"/>
    <property type="project" value="EnsemblPlants"/>
</dbReference>
<dbReference type="SUPFAM" id="SSF51197">
    <property type="entry name" value="Clavaminate synthase-like"/>
    <property type="match status" value="1"/>
</dbReference>
<dbReference type="OrthoDB" id="1667110at2759"/>
<organism evidence="13 14">
    <name type="scientific">Amborella trichopoda</name>
    <dbReference type="NCBI Taxonomy" id="13333"/>
    <lineage>
        <taxon>Eukaryota</taxon>
        <taxon>Viridiplantae</taxon>
        <taxon>Streptophyta</taxon>
        <taxon>Embryophyta</taxon>
        <taxon>Tracheophyta</taxon>
        <taxon>Spermatophyta</taxon>
        <taxon>Magnoliopsida</taxon>
        <taxon>Amborellales</taxon>
        <taxon>Amborellaceae</taxon>
        <taxon>Amborella</taxon>
    </lineage>
</organism>
<evidence type="ECO:0000313" key="13">
    <source>
        <dbReference type="EMBL" id="ERN16983.1"/>
    </source>
</evidence>
<feature type="compositionally biased region" description="Polar residues" evidence="9">
    <location>
        <begin position="153"/>
        <end position="163"/>
    </location>
</feature>
<evidence type="ECO:0000256" key="9">
    <source>
        <dbReference type="SAM" id="MobiDB-lite"/>
    </source>
</evidence>
<dbReference type="GO" id="GO:0003712">
    <property type="term" value="F:transcription coregulator activity"/>
    <property type="evidence" value="ECO:0000318"/>
    <property type="project" value="GO_Central"/>
</dbReference>
<dbReference type="GO" id="GO:0031011">
    <property type="term" value="C:Ino80 complex"/>
    <property type="evidence" value="ECO:0007669"/>
    <property type="project" value="EnsemblPlants"/>
</dbReference>
<keyword evidence="3" id="KW-0479">Metal-binding</keyword>
<dbReference type="InterPro" id="IPR045109">
    <property type="entry name" value="LSDs-like"/>
</dbReference>
<dbReference type="Pfam" id="PF02373">
    <property type="entry name" value="JmjC"/>
    <property type="match status" value="1"/>
</dbReference>